<proteinExistence type="predicted"/>
<dbReference type="EMBL" id="MLYV02000565">
    <property type="protein sequence ID" value="PSR83180.1"/>
    <property type="molecule type" value="Genomic_DNA"/>
</dbReference>
<dbReference type="Proteomes" id="UP000186601">
    <property type="component" value="Unassembled WGS sequence"/>
</dbReference>
<dbReference type="AlphaFoldDB" id="A0A2R6P1V0"/>
<dbReference type="EMBL" id="MLYV02000031">
    <property type="protein sequence ID" value="PSS37767.1"/>
    <property type="molecule type" value="Genomic_DNA"/>
</dbReference>
<reference evidence="1 3" key="1">
    <citation type="submission" date="2018-02" db="EMBL/GenBank/DDBJ databases">
        <title>Genome sequence of the basidiomycete white-rot fungus Phlebia centrifuga.</title>
        <authorList>
            <person name="Granchi Z."/>
            <person name="Peng M."/>
            <person name="de Vries R.P."/>
            <person name="Hilden K."/>
            <person name="Makela M.R."/>
            <person name="Grigoriev I."/>
            <person name="Riley R."/>
        </authorList>
    </citation>
    <scope>NUCLEOTIDE SEQUENCE [LARGE SCALE GENOMIC DNA]</scope>
    <source>
        <strain evidence="1 3">FBCC195</strain>
    </source>
</reference>
<comment type="caution">
    <text evidence="1">The sequence shown here is derived from an EMBL/GenBank/DDBJ whole genome shotgun (WGS) entry which is preliminary data.</text>
</comment>
<organism evidence="1 3">
    <name type="scientific">Hermanssonia centrifuga</name>
    <dbReference type="NCBI Taxonomy" id="98765"/>
    <lineage>
        <taxon>Eukaryota</taxon>
        <taxon>Fungi</taxon>
        <taxon>Dikarya</taxon>
        <taxon>Basidiomycota</taxon>
        <taxon>Agaricomycotina</taxon>
        <taxon>Agaricomycetes</taxon>
        <taxon>Polyporales</taxon>
        <taxon>Meruliaceae</taxon>
        <taxon>Hermanssonia</taxon>
    </lineage>
</organism>
<name>A0A2R6P1V0_9APHY</name>
<protein>
    <submittedName>
        <fullName evidence="1">Uncharacterized protein</fullName>
    </submittedName>
</protein>
<sequence>MAMTRNLDADSTAFTSRSAIGFKSPAGTTVASTMAELDTNITLHEDSRLPDEERAGVNSTAVEEIPTLSYLAVSNVAGPSGTIRG</sequence>
<keyword evidence="3" id="KW-1185">Reference proteome</keyword>
<evidence type="ECO:0000313" key="1">
    <source>
        <dbReference type="EMBL" id="PSR83180.1"/>
    </source>
</evidence>
<evidence type="ECO:0000313" key="3">
    <source>
        <dbReference type="Proteomes" id="UP000186601"/>
    </source>
</evidence>
<accession>A0A2R6P1V0</accession>
<gene>
    <name evidence="2" type="ORF">PHLCEN_2v368</name>
    <name evidence="1" type="ORF">PHLCEN_2v5829</name>
</gene>
<evidence type="ECO:0000313" key="2">
    <source>
        <dbReference type="EMBL" id="PSS37767.1"/>
    </source>
</evidence>